<gene>
    <name evidence="2" type="ORF">NQ317_008958</name>
</gene>
<evidence type="ECO:0000313" key="3">
    <source>
        <dbReference type="Proteomes" id="UP001162164"/>
    </source>
</evidence>
<evidence type="ECO:0000256" key="1">
    <source>
        <dbReference type="SAM" id="MobiDB-lite"/>
    </source>
</evidence>
<proteinExistence type="predicted"/>
<sequence>MFCIPKCDLACVNANCVAPNVCVCQPGFEKPSNHPDHNTCIPFCPYGCQNGECTAPSFCTCNPGYTKRRSLLEQGSHKTGIDTVESREASTVTQ</sequence>
<organism evidence="2 3">
    <name type="scientific">Molorchus minor</name>
    <dbReference type="NCBI Taxonomy" id="1323400"/>
    <lineage>
        <taxon>Eukaryota</taxon>
        <taxon>Metazoa</taxon>
        <taxon>Ecdysozoa</taxon>
        <taxon>Arthropoda</taxon>
        <taxon>Hexapoda</taxon>
        <taxon>Insecta</taxon>
        <taxon>Pterygota</taxon>
        <taxon>Neoptera</taxon>
        <taxon>Endopterygota</taxon>
        <taxon>Coleoptera</taxon>
        <taxon>Polyphaga</taxon>
        <taxon>Cucujiformia</taxon>
        <taxon>Chrysomeloidea</taxon>
        <taxon>Cerambycidae</taxon>
        <taxon>Lamiinae</taxon>
        <taxon>Monochamini</taxon>
        <taxon>Molorchus</taxon>
    </lineage>
</organism>
<comment type="caution">
    <text evidence="2">The sequence shown here is derived from an EMBL/GenBank/DDBJ whole genome shotgun (WGS) entry which is preliminary data.</text>
</comment>
<dbReference type="Proteomes" id="UP001162164">
    <property type="component" value="Unassembled WGS sequence"/>
</dbReference>
<dbReference type="PANTHER" id="PTHR24047">
    <property type="entry name" value="FI01909P-RELATED"/>
    <property type="match status" value="1"/>
</dbReference>
<keyword evidence="3" id="KW-1185">Reference proteome</keyword>
<name>A0ABQ9K148_9CUCU</name>
<accession>A0ABQ9K148</accession>
<feature type="region of interest" description="Disordered" evidence="1">
    <location>
        <begin position="75"/>
        <end position="94"/>
    </location>
</feature>
<dbReference type="InterPro" id="IPR009030">
    <property type="entry name" value="Growth_fac_rcpt_cys_sf"/>
</dbReference>
<feature type="compositionally biased region" description="Basic and acidic residues" evidence="1">
    <location>
        <begin position="75"/>
        <end position="88"/>
    </location>
</feature>
<dbReference type="SUPFAM" id="SSF57184">
    <property type="entry name" value="Growth factor receptor domain"/>
    <property type="match status" value="1"/>
</dbReference>
<dbReference type="Gene3D" id="2.10.25.10">
    <property type="entry name" value="Laminin"/>
    <property type="match status" value="2"/>
</dbReference>
<evidence type="ECO:0000313" key="2">
    <source>
        <dbReference type="EMBL" id="KAJ8983832.1"/>
    </source>
</evidence>
<dbReference type="InterPro" id="IPR053255">
    <property type="entry name" value="EGF-like_domain"/>
</dbReference>
<dbReference type="EMBL" id="JAPWTJ010000059">
    <property type="protein sequence ID" value="KAJ8983832.1"/>
    <property type="molecule type" value="Genomic_DNA"/>
</dbReference>
<dbReference type="PANTHER" id="PTHR24047:SF29">
    <property type="entry name" value="EATER-RELATED"/>
    <property type="match status" value="1"/>
</dbReference>
<reference evidence="2" key="1">
    <citation type="journal article" date="2023" name="Insect Mol. Biol.">
        <title>Genome sequencing provides insights into the evolution of gene families encoding plant cell wall-degrading enzymes in longhorned beetles.</title>
        <authorList>
            <person name="Shin N.R."/>
            <person name="Okamura Y."/>
            <person name="Kirsch R."/>
            <person name="Pauchet Y."/>
        </authorList>
    </citation>
    <scope>NUCLEOTIDE SEQUENCE</scope>
    <source>
        <strain evidence="2">MMC_N1</strain>
    </source>
</reference>
<feature type="non-terminal residue" evidence="2">
    <location>
        <position position="94"/>
    </location>
</feature>
<protein>
    <submittedName>
        <fullName evidence="2">Uncharacterized protein</fullName>
    </submittedName>
</protein>